<proteinExistence type="predicted"/>
<keyword evidence="2" id="KW-1185">Reference proteome</keyword>
<dbReference type="AlphaFoldDB" id="A0A8J6E3K4"/>
<dbReference type="EMBL" id="WNTK01022343">
    <property type="protein sequence ID" value="KAG9461395.1"/>
    <property type="molecule type" value="Genomic_DNA"/>
</dbReference>
<evidence type="ECO:0000313" key="1">
    <source>
        <dbReference type="EMBL" id="KAG9461395.1"/>
    </source>
</evidence>
<gene>
    <name evidence="1" type="ORF">GDO78_017014</name>
</gene>
<dbReference type="Proteomes" id="UP000770717">
    <property type="component" value="Unassembled WGS sequence"/>
</dbReference>
<organism evidence="1 2">
    <name type="scientific">Eleutherodactylus coqui</name>
    <name type="common">Puerto Rican coqui</name>
    <dbReference type="NCBI Taxonomy" id="57060"/>
    <lineage>
        <taxon>Eukaryota</taxon>
        <taxon>Metazoa</taxon>
        <taxon>Chordata</taxon>
        <taxon>Craniata</taxon>
        <taxon>Vertebrata</taxon>
        <taxon>Euteleostomi</taxon>
        <taxon>Amphibia</taxon>
        <taxon>Batrachia</taxon>
        <taxon>Anura</taxon>
        <taxon>Neobatrachia</taxon>
        <taxon>Hyloidea</taxon>
        <taxon>Eleutherodactylidae</taxon>
        <taxon>Eleutherodactylinae</taxon>
        <taxon>Eleutherodactylus</taxon>
        <taxon>Eleutherodactylus</taxon>
    </lineage>
</organism>
<comment type="caution">
    <text evidence="1">The sequence shown here is derived from an EMBL/GenBank/DDBJ whole genome shotgun (WGS) entry which is preliminary data.</text>
</comment>
<sequence>MGGVFNTKRLVGTSHVHERNTGLRFNVQYPARSCEIGLIVSLLHYVVVCHCCIVHVKRSHREGAPSATSLARRRLMGC</sequence>
<protein>
    <submittedName>
        <fullName evidence="1">Uncharacterized protein</fullName>
    </submittedName>
</protein>
<reference evidence="1" key="1">
    <citation type="thesis" date="2020" institute="ProQuest LLC" country="789 East Eisenhower Parkway, Ann Arbor, MI, USA">
        <title>Comparative Genomics and Chromosome Evolution.</title>
        <authorList>
            <person name="Mudd A.B."/>
        </authorList>
    </citation>
    <scope>NUCLEOTIDE SEQUENCE</scope>
    <source>
        <strain evidence="1">HN-11 Male</strain>
        <tissue evidence="1">Kidney and liver</tissue>
    </source>
</reference>
<name>A0A8J6E3K4_ELECQ</name>
<evidence type="ECO:0000313" key="2">
    <source>
        <dbReference type="Proteomes" id="UP000770717"/>
    </source>
</evidence>
<accession>A0A8J6E3K4</accession>